<dbReference type="PROSITE" id="PS50042">
    <property type="entry name" value="CNMP_BINDING_3"/>
    <property type="match status" value="1"/>
</dbReference>
<dbReference type="InterPro" id="IPR000595">
    <property type="entry name" value="cNMP-bd_dom"/>
</dbReference>
<sequence length="465" mass="51637">MHTRDIVWITLESVRRDHTSLSAHRRDTTPFLRRLADDGGTWFPNCVSHALWTRPSSASILTGRAASDHRVWSYDAALSEEITTIPEQLRERGYRTAAVSPIAQVSPATGLDKGFDDFHYLGKKQLLGEAGPLTMLRYLANIDEHSAGFTRNSAKHSRGFFTQSVATRHIDRAATERDPLFLYIHLGDTHHAYYPPKQWQSTFADDLDLPIEDALAVVLDMSDRLHEHIAQGLPFDESEWNAIEVLYDTCLAYVDSILGGIVERAQEKLDDPLIVVTADHGEFFGERGLLAHMLVPHPAVTDVPLVVSGLDVPAGTEDGMIQPADVMAMLSAECGLDLDVPVGQDIRDTPREFAVTQRGAARAQNNLAKLREYVPEFDVARYPAGEVNSLRTLDYRYQRSDDGAVLFEHGDELTSVADSQPDVVASLDAALDEWLDVYGRPSGADDRTATFSDDMHAQLRDLGYL</sequence>
<proteinExistence type="inferred from homology"/>
<name>A0A1G9UNY4_9EURY</name>
<reference evidence="5" key="1">
    <citation type="submission" date="2016-10" db="EMBL/GenBank/DDBJ databases">
        <authorList>
            <person name="Varghese N."/>
            <person name="Submissions S."/>
        </authorList>
    </citation>
    <scope>NUCLEOTIDE SEQUENCE [LARGE SCALE GENOMIC DNA]</scope>
    <source>
        <strain evidence="5">CGMCC 1.10119</strain>
    </source>
</reference>
<dbReference type="InterPro" id="IPR000917">
    <property type="entry name" value="Sulfatase_N"/>
</dbReference>
<gene>
    <name evidence="4" type="ORF">SAMN04487949_2272</name>
</gene>
<dbReference type="InterPro" id="IPR017850">
    <property type="entry name" value="Alkaline_phosphatase_core_sf"/>
</dbReference>
<evidence type="ECO:0000313" key="4">
    <source>
        <dbReference type="EMBL" id="SDM61639.1"/>
    </source>
</evidence>
<dbReference type="PANTHER" id="PTHR42693:SF53">
    <property type="entry name" value="ENDO-4-O-SULFATASE"/>
    <property type="match status" value="1"/>
</dbReference>
<dbReference type="GO" id="GO:0004065">
    <property type="term" value="F:arylsulfatase activity"/>
    <property type="evidence" value="ECO:0007669"/>
    <property type="project" value="TreeGrafter"/>
</dbReference>
<protein>
    <submittedName>
        <fullName evidence="4">Uncharacterized sulfatase</fullName>
    </submittedName>
</protein>
<dbReference type="PANTHER" id="PTHR42693">
    <property type="entry name" value="ARYLSULFATASE FAMILY MEMBER"/>
    <property type="match status" value="1"/>
</dbReference>
<accession>A0A1G9UNY4</accession>
<dbReference type="RefSeq" id="WP_089697547.1">
    <property type="nucleotide sequence ID" value="NZ_FNHL01000002.1"/>
</dbReference>
<dbReference type="Gene3D" id="3.40.720.10">
    <property type="entry name" value="Alkaline Phosphatase, subunit A"/>
    <property type="match status" value="1"/>
</dbReference>
<evidence type="ECO:0000313" key="5">
    <source>
        <dbReference type="Proteomes" id="UP000199451"/>
    </source>
</evidence>
<dbReference type="EMBL" id="FNHL01000002">
    <property type="protein sequence ID" value="SDM61639.1"/>
    <property type="molecule type" value="Genomic_DNA"/>
</dbReference>
<evidence type="ECO:0000259" key="3">
    <source>
        <dbReference type="PROSITE" id="PS50042"/>
    </source>
</evidence>
<dbReference type="CDD" id="cd16148">
    <property type="entry name" value="sulfatase_like"/>
    <property type="match status" value="1"/>
</dbReference>
<evidence type="ECO:0000256" key="1">
    <source>
        <dbReference type="ARBA" id="ARBA00008779"/>
    </source>
</evidence>
<organism evidence="4 5">
    <name type="scientific">Halogranum gelatinilyticum</name>
    <dbReference type="NCBI Taxonomy" id="660521"/>
    <lineage>
        <taxon>Archaea</taxon>
        <taxon>Methanobacteriati</taxon>
        <taxon>Methanobacteriota</taxon>
        <taxon>Stenosarchaea group</taxon>
        <taxon>Halobacteria</taxon>
        <taxon>Halobacteriales</taxon>
        <taxon>Haloferacaceae</taxon>
    </lineage>
</organism>
<dbReference type="SUPFAM" id="SSF53649">
    <property type="entry name" value="Alkaline phosphatase-like"/>
    <property type="match status" value="1"/>
</dbReference>
<dbReference type="STRING" id="660521.SAMN04487949_2272"/>
<feature type="domain" description="Cyclic nucleotide-binding" evidence="3">
    <location>
        <begin position="257"/>
        <end position="299"/>
    </location>
</feature>
<dbReference type="AlphaFoldDB" id="A0A1G9UNY4"/>
<dbReference type="OrthoDB" id="3164at2157"/>
<comment type="similarity">
    <text evidence="1">Belongs to the sulfatase family.</text>
</comment>
<dbReference type="Proteomes" id="UP000199451">
    <property type="component" value="Unassembled WGS sequence"/>
</dbReference>
<dbReference type="InterPro" id="IPR050738">
    <property type="entry name" value="Sulfatase"/>
</dbReference>
<dbReference type="Pfam" id="PF00884">
    <property type="entry name" value="Sulfatase"/>
    <property type="match status" value="1"/>
</dbReference>
<keyword evidence="5" id="KW-1185">Reference proteome</keyword>
<evidence type="ECO:0000256" key="2">
    <source>
        <dbReference type="ARBA" id="ARBA00022801"/>
    </source>
</evidence>
<keyword evidence="2" id="KW-0378">Hydrolase</keyword>